<evidence type="ECO:0000313" key="3">
    <source>
        <dbReference type="Proteomes" id="UP000016566"/>
    </source>
</evidence>
<dbReference type="STRING" id="1337093.MBELCI_1748"/>
<dbReference type="EMBL" id="BATB01000019">
    <property type="protein sequence ID" value="GAD55696.1"/>
    <property type="molecule type" value="Genomic_DNA"/>
</dbReference>
<dbReference type="InterPro" id="IPR028992">
    <property type="entry name" value="Hedgehog/Intein_dom"/>
</dbReference>
<gene>
    <name evidence="2" type="ORF">MBELCI_1748</name>
</gene>
<dbReference type="InterPro" id="IPR036844">
    <property type="entry name" value="Hint_dom_sf"/>
</dbReference>
<dbReference type="eggNOG" id="COG2931">
    <property type="taxonomic scope" value="Bacteria"/>
</dbReference>
<keyword evidence="3" id="KW-1185">Reference proteome</keyword>
<name>U2YKZ2_9RHOB</name>
<feature type="domain" description="Hedgehog/Intein (Hint)" evidence="1">
    <location>
        <begin position="16"/>
        <end position="154"/>
    </location>
</feature>
<protein>
    <submittedName>
        <fullName evidence="2">Iron-regulated protein frpC</fullName>
    </submittedName>
</protein>
<dbReference type="Proteomes" id="UP000016566">
    <property type="component" value="Unassembled WGS sequence"/>
</dbReference>
<dbReference type="Pfam" id="PF13403">
    <property type="entry name" value="Hint_2"/>
    <property type="match status" value="1"/>
</dbReference>
<reference evidence="2" key="1">
    <citation type="journal article" date="2013" name="Genome Announc.">
        <title>Draft Genome Sequence of Loktanella cinnabarina LL-001T, Isolated from Deep-Sea Floor Sediment.</title>
        <authorList>
            <person name="Nishi S."/>
            <person name="Tsubouchi T."/>
            <person name="Takaki Y."/>
            <person name="Koyanagi R."/>
            <person name="Satoh N."/>
            <person name="Maruyama T."/>
            <person name="Hatada Y."/>
        </authorList>
    </citation>
    <scope>NUCLEOTIDE SEQUENCE [LARGE SCALE GENOMIC DNA]</scope>
    <source>
        <strain evidence="2">LL-001</strain>
    </source>
</reference>
<sequence>MDNVTGARFSQTEQVICFVAGTRIATPFGPRRVEDLVLGDLVLTRDHGPQPLRWTGSRRAAATGACAPIRLRPGVLHGLERDLLVSPRHRVLFEGYRAQLLFGENEVLVAARHLVDGRDVTIEEGGEVTYVHLLFDAHEIVTAEGAETESFLPGLRGIIGLDGPSRARLLDACPGLRSMPDSWGPAARPTLRAHEARALFA</sequence>
<dbReference type="SUPFAM" id="SSF51294">
    <property type="entry name" value="Hedgehog/intein (Hint) domain"/>
    <property type="match status" value="1"/>
</dbReference>
<proteinExistence type="predicted"/>
<organism evidence="2 3">
    <name type="scientific">Limimaricola cinnabarinus LL-001</name>
    <dbReference type="NCBI Taxonomy" id="1337093"/>
    <lineage>
        <taxon>Bacteria</taxon>
        <taxon>Pseudomonadati</taxon>
        <taxon>Pseudomonadota</taxon>
        <taxon>Alphaproteobacteria</taxon>
        <taxon>Rhodobacterales</taxon>
        <taxon>Paracoccaceae</taxon>
        <taxon>Limimaricola</taxon>
    </lineage>
</organism>
<evidence type="ECO:0000313" key="2">
    <source>
        <dbReference type="EMBL" id="GAD55696.1"/>
    </source>
</evidence>
<comment type="caution">
    <text evidence="2">The sequence shown here is derived from an EMBL/GenBank/DDBJ whole genome shotgun (WGS) entry which is preliminary data.</text>
</comment>
<dbReference type="AlphaFoldDB" id="U2YKZ2"/>
<evidence type="ECO:0000259" key="1">
    <source>
        <dbReference type="Pfam" id="PF13403"/>
    </source>
</evidence>
<accession>U2YKZ2</accession>
<dbReference type="Gene3D" id="2.170.16.10">
    <property type="entry name" value="Hedgehog/Intein (Hint) domain"/>
    <property type="match status" value="1"/>
</dbReference>